<proteinExistence type="predicted"/>
<dbReference type="PROSITE" id="PS00161">
    <property type="entry name" value="ISOCITRATE_LYASE"/>
    <property type="match status" value="1"/>
</dbReference>
<organism evidence="2 3">
    <name type="scientific">Leucocoprinus birnbaumii</name>
    <dbReference type="NCBI Taxonomy" id="56174"/>
    <lineage>
        <taxon>Eukaryota</taxon>
        <taxon>Fungi</taxon>
        <taxon>Dikarya</taxon>
        <taxon>Basidiomycota</taxon>
        <taxon>Agaricomycotina</taxon>
        <taxon>Agaricomycetes</taxon>
        <taxon>Agaricomycetidae</taxon>
        <taxon>Agaricales</taxon>
        <taxon>Agaricineae</taxon>
        <taxon>Agaricaceae</taxon>
        <taxon>Leucocoprinus</taxon>
    </lineage>
</organism>
<dbReference type="CDD" id="cd00377">
    <property type="entry name" value="ICL_PEPM"/>
    <property type="match status" value="1"/>
</dbReference>
<evidence type="ECO:0008006" key="4">
    <source>
        <dbReference type="Google" id="ProtNLM"/>
    </source>
</evidence>
<dbReference type="InterPro" id="IPR018523">
    <property type="entry name" value="Isocitrate_lyase_ph_CS"/>
</dbReference>
<feature type="region of interest" description="Disordered" evidence="1">
    <location>
        <begin position="60"/>
        <end position="85"/>
    </location>
</feature>
<evidence type="ECO:0000313" key="3">
    <source>
        <dbReference type="Proteomes" id="UP001213000"/>
    </source>
</evidence>
<comment type="caution">
    <text evidence="2">The sequence shown here is derived from an EMBL/GenBank/DDBJ whole genome shotgun (WGS) entry which is preliminary data.</text>
</comment>
<evidence type="ECO:0000313" key="2">
    <source>
        <dbReference type="EMBL" id="KAJ3572105.1"/>
    </source>
</evidence>
<dbReference type="EMBL" id="JANIEX010000156">
    <property type="protein sequence ID" value="KAJ3572105.1"/>
    <property type="molecule type" value="Genomic_DNA"/>
</dbReference>
<dbReference type="AlphaFoldDB" id="A0AAD5YYF4"/>
<dbReference type="PANTHER" id="PTHR42905">
    <property type="entry name" value="PHOSPHOENOLPYRUVATE CARBOXYLASE"/>
    <property type="match status" value="1"/>
</dbReference>
<dbReference type="GO" id="GO:0003824">
    <property type="term" value="F:catalytic activity"/>
    <property type="evidence" value="ECO:0007669"/>
    <property type="project" value="InterPro"/>
</dbReference>
<dbReference type="Proteomes" id="UP001213000">
    <property type="component" value="Unassembled WGS sequence"/>
</dbReference>
<protein>
    <recommendedName>
        <fullName evidence="4">Oxaloacetate acetylhydrolase</fullName>
    </recommendedName>
</protein>
<accession>A0AAD5YYF4</accession>
<sequence length="405" mass="43514">MSSQSAPATATSSSTNFFGWLYAAFLDPLIVQSILRLYKFLTSSIGHSATPYSDNLTKFREPSPDILASDPPSPTQATFTSDEEEVSSEVYYNPRLDPKNYLDGPLSHNPATRFRQMLARPGIIVAPGVCDGISVRCALEAGFSCLYQSGAATTASRLGQPDLAIATLNDFVKAARVHCDIEPTIPVIADADTGFGGPINVARTVWEYAKAGVAAMHIEDQIQTKRCGHLLGKQVVSREEFLTRIRAAVIARDSIPGGSDFVIIARTDSAQVLGMDEAITRLQLAADAGADVCFIEGVRTKELLQQTVKALEPKPVLVNVISGGLTPSFTGQEAESYGAKVIIFSLVSSVAMVHACREAMRMLKKTGTDFSTAKGMDPKQFFEVMGLEKIVEFDSKAGGSAFTQI</sequence>
<keyword evidence="3" id="KW-1185">Reference proteome</keyword>
<dbReference type="InterPro" id="IPR040442">
    <property type="entry name" value="Pyrv_kinase-like_dom_sf"/>
</dbReference>
<dbReference type="Gene3D" id="3.20.20.60">
    <property type="entry name" value="Phosphoenolpyruvate-binding domains"/>
    <property type="match status" value="1"/>
</dbReference>
<gene>
    <name evidence="2" type="ORF">NP233_g3300</name>
</gene>
<dbReference type="SUPFAM" id="SSF51621">
    <property type="entry name" value="Phosphoenolpyruvate/pyruvate domain"/>
    <property type="match status" value="1"/>
</dbReference>
<dbReference type="Pfam" id="PF13714">
    <property type="entry name" value="PEP_mutase"/>
    <property type="match status" value="1"/>
</dbReference>
<dbReference type="InterPro" id="IPR015813">
    <property type="entry name" value="Pyrv/PenolPyrv_kinase-like_dom"/>
</dbReference>
<name>A0AAD5YYF4_9AGAR</name>
<dbReference type="InterPro" id="IPR039556">
    <property type="entry name" value="ICL/PEPM"/>
</dbReference>
<evidence type="ECO:0000256" key="1">
    <source>
        <dbReference type="SAM" id="MobiDB-lite"/>
    </source>
</evidence>
<reference evidence="2" key="1">
    <citation type="submission" date="2022-07" db="EMBL/GenBank/DDBJ databases">
        <title>Genome Sequence of Leucocoprinus birnbaumii.</title>
        <authorList>
            <person name="Buettner E."/>
        </authorList>
    </citation>
    <scope>NUCLEOTIDE SEQUENCE</scope>
    <source>
        <strain evidence="2">VT141</strain>
    </source>
</reference>
<dbReference type="PANTHER" id="PTHR42905:SF2">
    <property type="entry name" value="PHOSPHOENOLPYRUVATE CARBOXYLASE FAMILY PROTEIN"/>
    <property type="match status" value="1"/>
</dbReference>